<dbReference type="InterPro" id="IPR001789">
    <property type="entry name" value="Sig_transdc_resp-reg_receiver"/>
</dbReference>
<dbReference type="InterPro" id="IPR008248">
    <property type="entry name" value="CheB-like"/>
</dbReference>
<keyword evidence="3 5" id="KW-0378">Hydrolase</keyword>
<evidence type="ECO:0000256" key="7">
    <source>
        <dbReference type="PROSITE-ProRule" id="PRU00169"/>
    </source>
</evidence>
<comment type="subcellular location">
    <subcellularLocation>
        <location evidence="5">Cytoplasm</location>
    </subcellularLocation>
</comment>
<dbReference type="GO" id="GO:0000156">
    <property type="term" value="F:phosphorelay response regulator activity"/>
    <property type="evidence" value="ECO:0007669"/>
    <property type="project" value="InterPro"/>
</dbReference>
<evidence type="ECO:0000256" key="6">
    <source>
        <dbReference type="PROSITE-ProRule" id="PRU00050"/>
    </source>
</evidence>
<dbReference type="Proteomes" id="UP000253934">
    <property type="component" value="Unassembled WGS sequence"/>
</dbReference>
<dbReference type="CDD" id="cd16432">
    <property type="entry name" value="CheB_Rec"/>
    <property type="match status" value="1"/>
</dbReference>
<evidence type="ECO:0000313" key="10">
    <source>
        <dbReference type="EMBL" id="RDB36418.1"/>
    </source>
</evidence>
<dbReference type="GO" id="GO:0005737">
    <property type="term" value="C:cytoplasm"/>
    <property type="evidence" value="ECO:0007669"/>
    <property type="project" value="UniProtKB-SubCell"/>
</dbReference>
<dbReference type="GO" id="GO:0008984">
    <property type="term" value="F:protein-glutamate methylesterase activity"/>
    <property type="evidence" value="ECO:0007669"/>
    <property type="project" value="UniProtKB-UniRule"/>
</dbReference>
<protein>
    <recommendedName>
        <fullName evidence="5">Protein-glutamate methylesterase/protein-glutamine glutaminase</fullName>
        <ecNumber evidence="5">3.1.1.61</ecNumber>
        <ecNumber evidence="5">3.5.1.44</ecNumber>
    </recommendedName>
</protein>
<dbReference type="PIRSF" id="PIRSF000876">
    <property type="entry name" value="RR_chemtxs_CheB"/>
    <property type="match status" value="1"/>
</dbReference>
<accession>A0A369KRP8</accession>
<evidence type="ECO:0000256" key="1">
    <source>
        <dbReference type="ARBA" id="ARBA00022490"/>
    </source>
</evidence>
<evidence type="ECO:0000256" key="2">
    <source>
        <dbReference type="ARBA" id="ARBA00022500"/>
    </source>
</evidence>
<dbReference type="AlphaFoldDB" id="A0A369KRP8"/>
<dbReference type="PROSITE" id="PS50122">
    <property type="entry name" value="CHEB"/>
    <property type="match status" value="1"/>
</dbReference>
<keyword evidence="2 5" id="KW-0145">Chemotaxis</keyword>
<feature type="modified residue" description="4-aspartylphosphate" evidence="5 7">
    <location>
        <position position="63"/>
    </location>
</feature>
<keyword evidence="1 5" id="KW-0963">Cytoplasm</keyword>
<dbReference type="InterPro" id="IPR000673">
    <property type="entry name" value="Sig_transdc_resp-reg_Me-estase"/>
</dbReference>
<comment type="catalytic activity">
    <reaction evidence="5">
        <text>L-glutaminyl-[protein] + H2O = L-glutamyl-[protein] + NH4(+)</text>
        <dbReference type="Rhea" id="RHEA:16441"/>
        <dbReference type="Rhea" id="RHEA-COMP:10207"/>
        <dbReference type="Rhea" id="RHEA-COMP:10208"/>
        <dbReference type="ChEBI" id="CHEBI:15377"/>
        <dbReference type="ChEBI" id="CHEBI:28938"/>
        <dbReference type="ChEBI" id="CHEBI:29973"/>
        <dbReference type="ChEBI" id="CHEBI:30011"/>
        <dbReference type="EC" id="3.5.1.44"/>
    </reaction>
</comment>
<dbReference type="HAMAP" id="MF_00099">
    <property type="entry name" value="CheB_chemtxs"/>
    <property type="match status" value="1"/>
</dbReference>
<reference evidence="10" key="1">
    <citation type="submission" date="2018-04" db="EMBL/GenBank/DDBJ databases">
        <title>Draft genome sequence of the Candidatus Spirobacillus cienkowskii, a pathogen of freshwater Daphnia species, reconstructed from hemolymph metagenomic reads.</title>
        <authorList>
            <person name="Bresciani L."/>
            <person name="Lemos L.N."/>
            <person name="Wale N."/>
            <person name="Lin J.Y."/>
            <person name="Fernandes G.R."/>
            <person name="Duffy M.A."/>
            <person name="Rodrigues J.M."/>
        </authorList>
    </citation>
    <scope>NUCLEOTIDE SEQUENCE [LARGE SCALE GENOMIC DNA]</scope>
    <source>
        <strain evidence="10">Binning01</strain>
    </source>
</reference>
<dbReference type="SMART" id="SM00448">
    <property type="entry name" value="REC"/>
    <property type="match status" value="1"/>
</dbReference>
<dbReference type="SUPFAM" id="SSF52738">
    <property type="entry name" value="Methylesterase CheB, C-terminal domain"/>
    <property type="match status" value="1"/>
</dbReference>
<organism evidence="10 11">
    <name type="scientific">Spirobacillus cienkowskii</name>
    <dbReference type="NCBI Taxonomy" id="495820"/>
    <lineage>
        <taxon>Bacteria</taxon>
        <taxon>Pseudomonadati</taxon>
        <taxon>Bdellovibrionota</taxon>
        <taxon>Oligoflexia</taxon>
        <taxon>Silvanigrellales</taxon>
        <taxon>Spirobacillus</taxon>
    </lineage>
</organism>
<evidence type="ECO:0000259" key="9">
    <source>
        <dbReference type="PROSITE" id="PS50122"/>
    </source>
</evidence>
<name>A0A369KRP8_9BACT</name>
<evidence type="ECO:0000256" key="4">
    <source>
        <dbReference type="ARBA" id="ARBA00048267"/>
    </source>
</evidence>
<dbReference type="EC" id="3.5.1.44" evidence="5"/>
<feature type="active site" evidence="5 6">
    <location>
        <position position="200"/>
    </location>
</feature>
<dbReference type="PANTHER" id="PTHR42872">
    <property type="entry name" value="PROTEIN-GLUTAMATE METHYLESTERASE/PROTEIN-GLUTAMINE GLUTAMINASE"/>
    <property type="match status" value="1"/>
</dbReference>
<dbReference type="GO" id="GO:0050568">
    <property type="term" value="F:protein-glutamine glutaminase activity"/>
    <property type="evidence" value="ECO:0007669"/>
    <property type="project" value="UniProtKB-UniRule"/>
</dbReference>
<dbReference type="NCBIfam" id="NF001965">
    <property type="entry name" value="PRK00742.1"/>
    <property type="match status" value="1"/>
</dbReference>
<comment type="caution">
    <text evidence="10">The sequence shown here is derived from an EMBL/GenBank/DDBJ whole genome shotgun (WGS) entry which is preliminary data.</text>
</comment>
<dbReference type="EC" id="3.1.1.61" evidence="5"/>
<dbReference type="InterPro" id="IPR011006">
    <property type="entry name" value="CheY-like_superfamily"/>
</dbReference>
<comment type="catalytic activity">
    <reaction evidence="4 5">
        <text>[protein]-L-glutamate 5-O-methyl ester + H2O = L-glutamyl-[protein] + methanol + H(+)</text>
        <dbReference type="Rhea" id="RHEA:23236"/>
        <dbReference type="Rhea" id="RHEA-COMP:10208"/>
        <dbReference type="Rhea" id="RHEA-COMP:10311"/>
        <dbReference type="ChEBI" id="CHEBI:15377"/>
        <dbReference type="ChEBI" id="CHEBI:15378"/>
        <dbReference type="ChEBI" id="CHEBI:17790"/>
        <dbReference type="ChEBI" id="CHEBI:29973"/>
        <dbReference type="ChEBI" id="CHEBI:82795"/>
        <dbReference type="EC" id="3.1.1.61"/>
    </reaction>
</comment>
<keyword evidence="5 7" id="KW-0597">Phosphoprotein</keyword>
<evidence type="ECO:0000259" key="8">
    <source>
        <dbReference type="PROSITE" id="PS50110"/>
    </source>
</evidence>
<dbReference type="InterPro" id="IPR035909">
    <property type="entry name" value="CheB_C"/>
</dbReference>
<sequence>MNTSVSNPNKIRVLIVDDSISMRKFFTSLLSYDEKIEVVGDAPDPIMGLELLKKLRPDVMTLDLRMPKMDGLTFLQQAMQEQPTPTLIVSSFATENSKNALKALELGAIDIFPKQILSPGTDIKKVAQQFITKVRLVSSAICSNQIIEKLAPKPQNIELLPPELRIQLLAFAASTGGTEALKFVLSQLPANIPATLIVQHMQKEFLESYAETLAHVCRFEVKVAVDHAKIEPGKALLAPGDKHMEVSRIGHELFVKIKEGPLIHGVRPSAEPLFLSVAEHLGKKALGVILTGMGSDGSNGLLQMKKAGSFNIAQDEKTSVVFGMPRVAIEKGAIDVVLPLQKIAERIIVECSKTEFSRSYH</sequence>
<proteinExistence type="inferred from homology"/>
<dbReference type="Pfam" id="PF01339">
    <property type="entry name" value="CheB_methylest"/>
    <property type="match status" value="1"/>
</dbReference>
<comment type="similarity">
    <text evidence="5">Belongs to the CheB family.</text>
</comment>
<feature type="active site" evidence="5 6">
    <location>
        <position position="296"/>
    </location>
</feature>
<feature type="active site" evidence="5 6">
    <location>
        <position position="174"/>
    </location>
</feature>
<dbReference type="Gene3D" id="3.40.50.2300">
    <property type="match status" value="1"/>
</dbReference>
<dbReference type="PROSITE" id="PS50110">
    <property type="entry name" value="RESPONSE_REGULATORY"/>
    <property type="match status" value="1"/>
</dbReference>
<comment type="domain">
    <text evidence="5">Contains a C-terminal catalytic domain, and an N-terminal region which modulates catalytic activity.</text>
</comment>
<dbReference type="SUPFAM" id="SSF52172">
    <property type="entry name" value="CheY-like"/>
    <property type="match status" value="1"/>
</dbReference>
<evidence type="ECO:0000313" key="11">
    <source>
        <dbReference type="Proteomes" id="UP000253934"/>
    </source>
</evidence>
<dbReference type="Pfam" id="PF00072">
    <property type="entry name" value="Response_reg"/>
    <property type="match status" value="1"/>
</dbReference>
<evidence type="ECO:0000256" key="5">
    <source>
        <dbReference type="HAMAP-Rule" id="MF_00099"/>
    </source>
</evidence>
<evidence type="ECO:0000256" key="3">
    <source>
        <dbReference type="ARBA" id="ARBA00022801"/>
    </source>
</evidence>
<dbReference type="EMBL" id="QOVW01000061">
    <property type="protein sequence ID" value="RDB36418.1"/>
    <property type="molecule type" value="Genomic_DNA"/>
</dbReference>
<feature type="domain" description="Response regulatory" evidence="8">
    <location>
        <begin position="12"/>
        <end position="129"/>
    </location>
</feature>
<dbReference type="CDD" id="cd17541">
    <property type="entry name" value="REC_CheB-like"/>
    <property type="match status" value="1"/>
</dbReference>
<comment type="PTM">
    <text evidence="5">Phosphorylated by CheA. Phosphorylation of the N-terminal regulatory domain activates the methylesterase activity.</text>
</comment>
<gene>
    <name evidence="5" type="primary">cheB</name>
    <name evidence="10" type="ORF">DCC88_05300</name>
</gene>
<feature type="domain" description="CheB-type methylesterase" evidence="9">
    <location>
        <begin position="162"/>
        <end position="354"/>
    </location>
</feature>
<dbReference type="PANTHER" id="PTHR42872:SF6">
    <property type="entry name" value="PROTEIN-GLUTAMATE METHYLESTERASE_PROTEIN-GLUTAMINE GLUTAMINASE"/>
    <property type="match status" value="1"/>
</dbReference>
<comment type="function">
    <text evidence="5">Involved in chemotaxis. Part of a chemotaxis signal transduction system that modulates chemotaxis in response to various stimuli. Catalyzes the demethylation of specific methylglutamate residues introduced into the chemoreceptors (methyl-accepting chemotaxis proteins or MCP) by CheR. Also mediates the irreversible deamidation of specific glutamine residues to glutamic acid.</text>
</comment>
<dbReference type="GO" id="GO:0006935">
    <property type="term" value="P:chemotaxis"/>
    <property type="evidence" value="ECO:0007669"/>
    <property type="project" value="UniProtKB-UniRule"/>
</dbReference>
<dbReference type="Gene3D" id="3.40.50.180">
    <property type="entry name" value="Methylesterase CheB, C-terminal domain"/>
    <property type="match status" value="1"/>
</dbReference>
<keyword evidence="11" id="KW-1185">Reference proteome</keyword>